<feature type="transmembrane region" description="Helical" evidence="1">
    <location>
        <begin position="6"/>
        <end position="28"/>
    </location>
</feature>
<reference evidence="3" key="1">
    <citation type="submission" date="2017-09" db="EMBL/GenBank/DDBJ databases">
        <title>Depth-based differentiation of microbial function through sediment-hosted aquifers and enrichment of novel symbionts in the deep terrestrial subsurface.</title>
        <authorList>
            <person name="Probst A.J."/>
            <person name="Ladd B."/>
            <person name="Jarett J.K."/>
            <person name="Geller-Mcgrath D.E."/>
            <person name="Sieber C.M.K."/>
            <person name="Emerson J.B."/>
            <person name="Anantharaman K."/>
            <person name="Thomas B.C."/>
            <person name="Malmstrom R."/>
            <person name="Stieglmeier M."/>
            <person name="Klingl A."/>
            <person name="Woyke T."/>
            <person name="Ryan C.M."/>
            <person name="Banfield J.F."/>
        </authorList>
    </citation>
    <scope>NUCLEOTIDE SEQUENCE [LARGE SCALE GENOMIC DNA]</scope>
</reference>
<sequence>MRFPKYLTTVTTFSKILAMILFVSLPILGFKLGIDYQKFTNNLSENRNSLVTLTPSDFIISPVPSTAIEDEIITQYDTKEKILKDLNKNLLSGNYISISDTDLQIKIPATYVLQERERESNNVIGHVLFYGKDIPLSSTNPIIQRFPNFFIGTVLTSLTPKQWLAENVSYQGQKWDESMETGKEIVINNYNIFSVGVACCGGYNQLYIYPYKSLTGQNIFVVFGTYDVFSDSDYNTENWTKGIRTDRNIILDNLVSTLQKK</sequence>
<proteinExistence type="predicted"/>
<evidence type="ECO:0000313" key="3">
    <source>
        <dbReference type="Proteomes" id="UP000231434"/>
    </source>
</evidence>
<accession>A0A2M8KKD0</accession>
<dbReference type="EMBL" id="PFEB01000049">
    <property type="protein sequence ID" value="PJE60368.1"/>
    <property type="molecule type" value="Genomic_DNA"/>
</dbReference>
<evidence type="ECO:0000313" key="2">
    <source>
        <dbReference type="EMBL" id="PJE60368.1"/>
    </source>
</evidence>
<dbReference type="AlphaFoldDB" id="A0A2M8KKD0"/>
<keyword evidence="1" id="KW-0812">Transmembrane</keyword>
<protein>
    <submittedName>
        <fullName evidence="2">Uncharacterized protein</fullName>
    </submittedName>
</protein>
<keyword evidence="1" id="KW-1133">Transmembrane helix</keyword>
<dbReference type="Proteomes" id="UP000231434">
    <property type="component" value="Unassembled WGS sequence"/>
</dbReference>
<organism evidence="2 3">
    <name type="scientific">Candidatus Roizmanbacteria bacterium CG10_big_fil_rev_8_21_14_0_10_36_26</name>
    <dbReference type="NCBI Taxonomy" id="1974851"/>
    <lineage>
        <taxon>Bacteria</taxon>
        <taxon>Candidatus Roizmaniibacteriota</taxon>
    </lineage>
</organism>
<gene>
    <name evidence="2" type="ORF">COU86_05040</name>
</gene>
<keyword evidence="1" id="KW-0472">Membrane</keyword>
<name>A0A2M8KKD0_9BACT</name>
<evidence type="ECO:0000256" key="1">
    <source>
        <dbReference type="SAM" id="Phobius"/>
    </source>
</evidence>
<comment type="caution">
    <text evidence="2">The sequence shown here is derived from an EMBL/GenBank/DDBJ whole genome shotgun (WGS) entry which is preliminary data.</text>
</comment>